<reference evidence="1" key="1">
    <citation type="submission" date="2020-11" db="EMBL/GenBank/DDBJ databases">
        <authorList>
            <person name="Tran Van P."/>
        </authorList>
    </citation>
    <scope>NUCLEOTIDE SEQUENCE</scope>
</reference>
<proteinExistence type="predicted"/>
<name>A0A7R9EXG3_9NEOP</name>
<accession>A0A7R9EXG3</accession>
<protein>
    <submittedName>
        <fullName evidence="1">Uncharacterized protein</fullName>
    </submittedName>
</protein>
<gene>
    <name evidence="1" type="ORF">TBIB3V08_LOCUS4658</name>
</gene>
<organism evidence="1">
    <name type="scientific">Timema bartmani</name>
    <dbReference type="NCBI Taxonomy" id="61472"/>
    <lineage>
        <taxon>Eukaryota</taxon>
        <taxon>Metazoa</taxon>
        <taxon>Ecdysozoa</taxon>
        <taxon>Arthropoda</taxon>
        <taxon>Hexapoda</taxon>
        <taxon>Insecta</taxon>
        <taxon>Pterygota</taxon>
        <taxon>Neoptera</taxon>
        <taxon>Polyneoptera</taxon>
        <taxon>Phasmatodea</taxon>
        <taxon>Timematodea</taxon>
        <taxon>Timematoidea</taxon>
        <taxon>Timematidae</taxon>
        <taxon>Timema</taxon>
    </lineage>
</organism>
<dbReference type="AlphaFoldDB" id="A0A7R9EXG3"/>
<evidence type="ECO:0000313" key="1">
    <source>
        <dbReference type="EMBL" id="CAD7442219.1"/>
    </source>
</evidence>
<dbReference type="EMBL" id="OD565615">
    <property type="protein sequence ID" value="CAD7442219.1"/>
    <property type="molecule type" value="Genomic_DNA"/>
</dbReference>
<sequence>MPGLYVTASAMYACAIPWVEASCTVLLSNAEAHQGNKRDTGINMCGSLTNPALQYIGMSSSSALYATASLSPPAPSPLLHRYLRPPTLLPPSV</sequence>